<reference evidence="2" key="1">
    <citation type="submission" date="2019-08" db="EMBL/GenBank/DDBJ databases">
        <title>The improved chromosome-level genome for the pearl oyster Pinctada fucata martensii using PacBio sequencing and Hi-C.</title>
        <authorList>
            <person name="Zheng Z."/>
        </authorList>
    </citation>
    <scope>NUCLEOTIDE SEQUENCE</scope>
    <source>
        <strain evidence="2">ZZ-2019</strain>
        <tissue evidence="2">Adductor muscle</tissue>
    </source>
</reference>
<dbReference type="EMBL" id="VSWD01000010">
    <property type="protein sequence ID" value="KAK3091967.1"/>
    <property type="molecule type" value="Genomic_DNA"/>
</dbReference>
<accession>A0AA88XTA5</accession>
<feature type="region of interest" description="Disordered" evidence="1">
    <location>
        <begin position="1"/>
        <end position="314"/>
    </location>
</feature>
<dbReference type="AlphaFoldDB" id="A0AA88XTA5"/>
<feature type="compositionally biased region" description="Pro residues" evidence="1">
    <location>
        <begin position="1"/>
        <end position="12"/>
    </location>
</feature>
<feature type="compositionally biased region" description="Basic and acidic residues" evidence="1">
    <location>
        <begin position="99"/>
        <end position="123"/>
    </location>
</feature>
<sequence>MTTKPPIKPPVKPSYLRNAAQNGNIPSISDKGPGKDSEGTDTNSNSVPGKSRNSQVNIPAAFRSQSVDDKATKPKPPPPPTRKPVNKDGDDTPTPSWKKSNETQKPDPPWKQKLNENLAEKLGARQSNLNDNSSSDEPKKPDPPWKKNLHRNENGSQGESNTSGAKSDKPIPPWKQAILDRQKKDQDEKKDEKKDIPVAPPWKAKNEEADDKPTPPWKVPKKTNDDNVPVNKTDKPIPPWKQKASEKSDPKPPPPPQTAKPKSDVPNIAPATNKAELENIFKNLKRTPSKDGEPVLLRGPKRGDSLKRKMSRKSYTRVSDEKKFILIDVDDVDMDSTPPPKPARLVSFTELEEIIADYKAQLDGISKLFTFLMCRKI</sequence>
<dbReference type="Proteomes" id="UP001186944">
    <property type="component" value="Unassembled WGS sequence"/>
</dbReference>
<proteinExistence type="predicted"/>
<keyword evidence="3" id="KW-1185">Reference proteome</keyword>
<organism evidence="2 3">
    <name type="scientific">Pinctada imbricata</name>
    <name type="common">Atlantic pearl-oyster</name>
    <name type="synonym">Pinctada martensii</name>
    <dbReference type="NCBI Taxonomy" id="66713"/>
    <lineage>
        <taxon>Eukaryota</taxon>
        <taxon>Metazoa</taxon>
        <taxon>Spiralia</taxon>
        <taxon>Lophotrochozoa</taxon>
        <taxon>Mollusca</taxon>
        <taxon>Bivalvia</taxon>
        <taxon>Autobranchia</taxon>
        <taxon>Pteriomorphia</taxon>
        <taxon>Pterioida</taxon>
        <taxon>Pterioidea</taxon>
        <taxon>Pteriidae</taxon>
        <taxon>Pinctada</taxon>
    </lineage>
</organism>
<feature type="compositionally biased region" description="Basic and acidic residues" evidence="1">
    <location>
        <begin position="136"/>
        <end position="153"/>
    </location>
</feature>
<evidence type="ECO:0000256" key="1">
    <source>
        <dbReference type="SAM" id="MobiDB-lite"/>
    </source>
</evidence>
<protein>
    <submittedName>
        <fullName evidence="2">Uncharacterized protein</fullName>
    </submittedName>
</protein>
<feature type="compositionally biased region" description="Polar residues" evidence="1">
    <location>
        <begin position="125"/>
        <end position="135"/>
    </location>
</feature>
<feature type="compositionally biased region" description="Basic and acidic residues" evidence="1">
    <location>
        <begin position="178"/>
        <end position="196"/>
    </location>
</feature>
<gene>
    <name evidence="2" type="ORF">FSP39_024052</name>
</gene>
<comment type="caution">
    <text evidence="2">The sequence shown here is derived from an EMBL/GenBank/DDBJ whole genome shotgun (WGS) entry which is preliminary data.</text>
</comment>
<evidence type="ECO:0000313" key="2">
    <source>
        <dbReference type="EMBL" id="KAK3091967.1"/>
    </source>
</evidence>
<feature type="compositionally biased region" description="Polar residues" evidence="1">
    <location>
        <begin position="154"/>
        <end position="165"/>
    </location>
</feature>
<name>A0AA88XTA5_PINIB</name>
<feature type="compositionally biased region" description="Basic and acidic residues" evidence="1">
    <location>
        <begin position="204"/>
        <end position="213"/>
    </location>
</feature>
<feature type="compositionally biased region" description="Polar residues" evidence="1">
    <location>
        <begin position="40"/>
        <end position="57"/>
    </location>
</feature>
<evidence type="ECO:0000313" key="3">
    <source>
        <dbReference type="Proteomes" id="UP001186944"/>
    </source>
</evidence>